<keyword evidence="1" id="KW-0479">Metal-binding</keyword>
<dbReference type="InterPro" id="IPR011234">
    <property type="entry name" value="Fumarylacetoacetase-like_C"/>
</dbReference>
<dbReference type="PANTHER" id="PTHR11820">
    <property type="entry name" value="ACYLPYRUVASE"/>
    <property type="match status" value="1"/>
</dbReference>
<dbReference type="GO" id="GO:0046872">
    <property type="term" value="F:metal ion binding"/>
    <property type="evidence" value="ECO:0007669"/>
    <property type="project" value="UniProtKB-KW"/>
</dbReference>
<keyword evidence="3" id="KW-0378">Hydrolase</keyword>
<feature type="domain" description="Fumarylacetoacetase-like C-terminal" evidence="2">
    <location>
        <begin position="19"/>
        <end position="212"/>
    </location>
</feature>
<dbReference type="Proteomes" id="UP000028252">
    <property type="component" value="Unassembled WGS sequence"/>
</dbReference>
<reference evidence="3 4" key="1">
    <citation type="submission" date="2014-04" db="EMBL/GenBank/DDBJ databases">
        <title>Marinobacterium kochiensis sp. nov., isolated from sediment sample collected from Kochi backwaters in Kerala, India.</title>
        <authorList>
            <person name="Singh A."/>
            <person name="Pinnaka A.K."/>
        </authorList>
    </citation>
    <scope>NUCLEOTIDE SEQUENCE [LARGE SCALE GENOMIC DNA]</scope>
    <source>
        <strain evidence="3 4">AK27</strain>
    </source>
</reference>
<dbReference type="OrthoDB" id="9805307at2"/>
<comment type="caution">
    <text evidence="3">The sequence shown here is derived from an EMBL/GenBank/DDBJ whole genome shotgun (WGS) entry which is preliminary data.</text>
</comment>
<proteinExistence type="predicted"/>
<dbReference type="PATRIC" id="fig|1232683.4.peg.796"/>
<dbReference type="Pfam" id="PF01557">
    <property type="entry name" value="FAA_hydrolase"/>
    <property type="match status" value="1"/>
</dbReference>
<evidence type="ECO:0000259" key="2">
    <source>
        <dbReference type="Pfam" id="PF01557"/>
    </source>
</evidence>
<dbReference type="InterPro" id="IPR036663">
    <property type="entry name" value="Fumarylacetoacetase_C_sf"/>
</dbReference>
<protein>
    <submittedName>
        <fullName evidence="3">Fumarylacetoacetate hydrolase family protein</fullName>
    </submittedName>
</protein>
<dbReference type="RefSeq" id="WP_036183884.1">
    <property type="nucleotide sequence ID" value="NZ_JMQN01000013.1"/>
</dbReference>
<dbReference type="PANTHER" id="PTHR11820:SF7">
    <property type="entry name" value="ACYLPYRUVASE FAHD1, MITOCHONDRIAL"/>
    <property type="match status" value="1"/>
</dbReference>
<dbReference type="STRING" id="1232683.ADIMK_0804"/>
<evidence type="ECO:0000313" key="3">
    <source>
        <dbReference type="EMBL" id="KEA65102.1"/>
    </source>
</evidence>
<keyword evidence="4" id="KW-1185">Reference proteome</keyword>
<gene>
    <name evidence="3" type="ORF">ADIMK_0804</name>
</gene>
<dbReference type="Gene3D" id="3.90.850.10">
    <property type="entry name" value="Fumarylacetoacetase-like, C-terminal domain"/>
    <property type="match status" value="1"/>
</dbReference>
<dbReference type="AlphaFoldDB" id="A0A081G2U7"/>
<dbReference type="eggNOG" id="COG0179">
    <property type="taxonomic scope" value="Bacteria"/>
</dbReference>
<evidence type="ECO:0000256" key="1">
    <source>
        <dbReference type="ARBA" id="ARBA00022723"/>
    </source>
</evidence>
<dbReference type="NCBIfam" id="NF007967">
    <property type="entry name" value="PRK10691.1"/>
    <property type="match status" value="1"/>
</dbReference>
<dbReference type="GO" id="GO:0018773">
    <property type="term" value="F:acetylpyruvate hydrolase activity"/>
    <property type="evidence" value="ECO:0007669"/>
    <property type="project" value="TreeGrafter"/>
</dbReference>
<organism evidence="3 4">
    <name type="scientific">Marinobacterium lacunae</name>
    <dbReference type="NCBI Taxonomy" id="1232683"/>
    <lineage>
        <taxon>Bacteria</taxon>
        <taxon>Pseudomonadati</taxon>
        <taxon>Pseudomonadota</taxon>
        <taxon>Gammaproteobacteria</taxon>
        <taxon>Oceanospirillales</taxon>
        <taxon>Oceanospirillaceae</taxon>
        <taxon>Marinobacterium</taxon>
    </lineage>
</organism>
<name>A0A081G2U7_9GAMM</name>
<dbReference type="EMBL" id="JMQN01000013">
    <property type="protein sequence ID" value="KEA65102.1"/>
    <property type="molecule type" value="Genomic_DNA"/>
</dbReference>
<sequence>MGYQHTMADGAAVALPVGKVVCIGRNYAEHARELNNEVPSEPLLFMKPSSALSTMSEPVKVPRGLGSVHFETELAILIGERLSHADEQAAQHAIVGVGLGLDLTLRDVQEKLKSKGHPWERAKGFDGACPLSPFLTPASVGDLTDVQLRLTVNDEVRQDGNSAQMITPILALISYISQWFTLEPGDVVLTGTPAGVGALEPGDKLRVEIVDLLRVDTCAE</sequence>
<evidence type="ECO:0000313" key="4">
    <source>
        <dbReference type="Proteomes" id="UP000028252"/>
    </source>
</evidence>
<dbReference type="SUPFAM" id="SSF56529">
    <property type="entry name" value="FAH"/>
    <property type="match status" value="1"/>
</dbReference>
<accession>A0A081G2U7</accession>